<proteinExistence type="predicted"/>
<sequence>MMPGETRSATPGAAVELSRCQGCASLQQNLNEYVDALIILKQKIINTDNLLTEYQKKCDELQFARRENSTLHHQVEQMLQKISPLQKCQEELGSLKAELEEKKVHRALLLQGCVWPLRMKKKLEAKVKKLEEAAFKQIQDFKQLRNEKKVLEKEYKQTQEKLDEFSKQKHDKELRHIGTQISSDSHGNIDKRKVKLLLKELWLCINATQGLPGADHLPAAATPENSEEPEGQTAESLLTDRCREPVEAGGLSPLQYGPPGTPDTQMGPASTPALDIRGDFSAYEDSVGKEWPGQAGSWKKPSPPEASLPWPSDEDQSVDFAHHDPSFDEDLQAAINFFKLPPPLLSPVPSPPPVPSPHAGLSPARAPGADFGAYSDSSEEGSGQRRHLAGSTAEDDATEPQNYFMRSEGSCTLLEPPAPQEVLPAPISSEENGLAGLPQLPAVAAEPLRREAATSPRAPQRGAAGWQAEASELEKAVQTEDADKAVQTEDMALGSPRRPVWPRSPPLSQRPLRDLLESGKKTLLSELTRRALGSEMASESDRVRAISELFHRVSCELEKGAEGRQGLGCRGTPESDEGSGHVAGLDVDMDMDMSISPSSPSGALSLCSAPQSSDDEDMPVPPTRALPEEPCATQRMALSGSSLGSLQPEIPPQCSVGGSELDSSGHTLSPKMGAARLHNPSGRLREGTNVVREIRSLLQPTCLKAARDRPCEHKVAGSECPIHMLAPSRAAAAHNPSWHHSDFLKRTVEGSLKAALDCGQEATSSLETRGSTPTPEPPPDTSRPGQVRPASLLLLPNQVSVITTQARLENIPSAASGHLQLQGREAPPAAESPRASPDSLAPAPAPTPAPALVPAPPPASAPMPVPWNDGREPPKSQEAASTPIASPGGSTPQPRFNSDSDSSILLGENSPCSISSRLSFSLENLPALSPDQEELQKQRQSPLEPLNPEVPGMATSPTSSSELPCGDLGCSSSQAPAASGGIPGPAQGRDGSPRPGSSAPTAVFSEDLACAGHTAALVQEEEEARALSQHRPLEPPCCYTGLRERAVEDTEGEGLSCSEGESEAGALLGAGKPGMAGAAPAEAAGAPVPASQPCVEVGHLTSALQEVNISALSDIDQLSTSEVVRFLESCQLRDYSSGDSFSECSSKGVLNLEGAKELREGEVLGEQSSPPPGGEEGPAEPPSSEEEGLPMCASDTLSEVLTSILPELHGQYGDAAAHASVEALTPDTSQAMAAPQEGVAPAQPATVPLQKPAASLQEVGAALPQEAVPPPQEAVLPPQEESAAPLQEEAAASTQEEMAAPPEEEVAVAPPKEEAAALPHEAAHSPSHLVELPPLASLGPPSSPLASGGSDGEGGLDAPGDSLLSAVTSEVISVLINTGHNLVIGSGDQWTVINSVAVLSGLDQVLLCDTSGDPTISPDQEGLEAGFLTISPVEKDPEGLGTGSPAKEPGCSSPQPCSQEVAASTGPGANFDKSRLRLRPVRPSVRINAQIYSPDFESQAVASDHTYYNTRLEPSGRNKNRSKVPIKDQPAKAVKASVPSRADGALSDTAPLSLSGEVVSSKPQKNPAQAVIANADTSTPPEGSALPEAASDALSKIRQEVGPPLPPLLAPLIATPPRTSQPVSPPQSSCSPSSPASPMASPLSGAARPTPPTLACLSPCTAEAGERGVHSPLQFCAATPKHALPVPGRLPPMAPSPTTLGGAQESSVKMLDTMYPELSARARTLHILKGGLQLSGGPSAEASTLCGPLAAAASFKAITSESTAFVKPGGGAATDCSQEQSKTSGTPQDAGAKRTLSLVTLRSAKRLRLDIGPLTSETRGAGTEGVGRSLRRTIPPTQAMPANGEGSCFVAAAVLAAPQSRSNPRETVESHDKTIANALRKLEEASFDLLPVIRSHVYVGNISKKPVMRDQEKEVVYEFSTAKKHLAECFLHSILSELHLQKSSAQHCYLHALCRVYVGICRQLGDLERARMFCYSILKEDFPESDKLTLFIANMWRDIFISQSVINKAMQLVARQRAKGEVLNCLRAFLNWEKNAPVDVGFMVSKLLLTIQLCPNTEFHSSERFGEDLSENTWECIFAIDLLCCHQKWVWTHDNIISKELWPVMDKWIKYRKGHANTTHTPDVIVASVLRLIGRLGQLGLKEGFPSAVRNISSVIGMFIQHAQDEDIPWGVQLAAVYALCDLSPSNPAGISQILDTWQKDSSQSVPTAVVAYLEEAGALCEEEQEEGHG</sequence>
<reference evidence="2" key="1">
    <citation type="submission" date="2025-08" db="UniProtKB">
        <authorList>
            <consortium name="RefSeq"/>
        </authorList>
    </citation>
    <scope>IDENTIFICATION</scope>
</reference>
<gene>
    <name evidence="2" type="primary">ICE1</name>
</gene>
<accession>A0AC55CL39</accession>
<protein>
    <submittedName>
        <fullName evidence="2">Little elongation complex subunit 1</fullName>
    </submittedName>
</protein>
<name>A0AC55CL39_ECHTE</name>
<dbReference type="Proteomes" id="UP000694863">
    <property type="component" value="Unplaced"/>
</dbReference>
<organism evidence="1 2">
    <name type="scientific">Echinops telfairi</name>
    <name type="common">Lesser hedgehog tenrec</name>
    <dbReference type="NCBI Taxonomy" id="9371"/>
    <lineage>
        <taxon>Eukaryota</taxon>
        <taxon>Metazoa</taxon>
        <taxon>Chordata</taxon>
        <taxon>Craniata</taxon>
        <taxon>Vertebrata</taxon>
        <taxon>Euteleostomi</taxon>
        <taxon>Mammalia</taxon>
        <taxon>Eutheria</taxon>
        <taxon>Afrotheria</taxon>
        <taxon>Tenrecidae</taxon>
        <taxon>Tenrecinae</taxon>
        <taxon>Echinops</taxon>
    </lineage>
</organism>
<evidence type="ECO:0000313" key="2">
    <source>
        <dbReference type="RefSeq" id="XP_045140940.1"/>
    </source>
</evidence>
<keyword evidence="1" id="KW-1185">Reference proteome</keyword>
<dbReference type="RefSeq" id="XP_045140940.1">
    <property type="nucleotide sequence ID" value="XM_045285005.1"/>
</dbReference>
<evidence type="ECO:0000313" key="1">
    <source>
        <dbReference type="Proteomes" id="UP000694863"/>
    </source>
</evidence>